<dbReference type="Gene3D" id="3.50.50.60">
    <property type="entry name" value="FAD/NAD(P)-binding domain"/>
    <property type="match status" value="1"/>
</dbReference>
<evidence type="ECO:0000256" key="14">
    <source>
        <dbReference type="SAM" id="Coils"/>
    </source>
</evidence>
<evidence type="ECO:0000256" key="1">
    <source>
        <dbReference type="ARBA" id="ARBA00001974"/>
    </source>
</evidence>
<evidence type="ECO:0000256" key="13">
    <source>
        <dbReference type="PIRSR" id="PIRSR000171-1"/>
    </source>
</evidence>
<accession>A0A926RXX9</accession>
<dbReference type="PROSITE" id="PS00504">
    <property type="entry name" value="FRD_SDH_FAD_BINDING"/>
    <property type="match status" value="1"/>
</dbReference>
<dbReference type="InterPro" id="IPR003952">
    <property type="entry name" value="FRD_SDH_FAD_BS"/>
</dbReference>
<dbReference type="Pfam" id="PF02910">
    <property type="entry name" value="Succ_DH_flav_C"/>
    <property type="match status" value="1"/>
</dbReference>
<evidence type="ECO:0000256" key="11">
    <source>
        <dbReference type="ARBA" id="ARBA00023136"/>
    </source>
</evidence>
<dbReference type="InterPro" id="IPR015939">
    <property type="entry name" value="Fum_Rdtase/Succ_DH_flav-like_C"/>
</dbReference>
<evidence type="ECO:0000256" key="3">
    <source>
        <dbReference type="ARBA" id="ARBA00008040"/>
    </source>
</evidence>
<dbReference type="GO" id="GO:0009061">
    <property type="term" value="P:anaerobic respiration"/>
    <property type="evidence" value="ECO:0007669"/>
    <property type="project" value="TreeGrafter"/>
</dbReference>
<evidence type="ECO:0000313" key="18">
    <source>
        <dbReference type="Proteomes" id="UP000626844"/>
    </source>
</evidence>
<dbReference type="PANTHER" id="PTHR11632:SF53">
    <property type="entry name" value="SUCCINATE DEHYDROGENASE FLAVOPROTEIN SUBUNIT"/>
    <property type="match status" value="1"/>
</dbReference>
<dbReference type="NCBIfam" id="NF006392">
    <property type="entry name" value="PRK08641.1"/>
    <property type="match status" value="1"/>
</dbReference>
<dbReference type="SUPFAM" id="SSF51905">
    <property type="entry name" value="FAD/NAD(P)-binding domain"/>
    <property type="match status" value="1"/>
</dbReference>
<evidence type="ECO:0000313" key="17">
    <source>
        <dbReference type="EMBL" id="MBD1381155.1"/>
    </source>
</evidence>
<name>A0A926RXX9_9BACI</name>
<evidence type="ECO:0000256" key="4">
    <source>
        <dbReference type="ARBA" id="ARBA00012792"/>
    </source>
</evidence>
<keyword evidence="8" id="KW-0274">FAD</keyword>
<evidence type="ECO:0000256" key="9">
    <source>
        <dbReference type="ARBA" id="ARBA00022982"/>
    </source>
</evidence>
<feature type="coiled-coil region" evidence="14">
    <location>
        <begin position="465"/>
        <end position="492"/>
    </location>
</feature>
<dbReference type="GO" id="GO:0005886">
    <property type="term" value="C:plasma membrane"/>
    <property type="evidence" value="ECO:0007669"/>
    <property type="project" value="UniProtKB-SubCell"/>
</dbReference>
<reference evidence="17" key="1">
    <citation type="submission" date="2020-09" db="EMBL/GenBank/DDBJ databases">
        <title>A novel bacterium of genus Bacillus, isolated from South China Sea.</title>
        <authorList>
            <person name="Huang H."/>
            <person name="Mo K."/>
            <person name="Hu Y."/>
        </authorList>
    </citation>
    <scope>NUCLEOTIDE SEQUENCE</scope>
    <source>
        <strain evidence="17">IB182487</strain>
    </source>
</reference>
<protein>
    <recommendedName>
        <fullName evidence="4">succinate dehydrogenase</fullName>
        <ecNumber evidence="4">1.3.5.1</ecNumber>
    </recommendedName>
</protein>
<evidence type="ECO:0000259" key="15">
    <source>
        <dbReference type="Pfam" id="PF00890"/>
    </source>
</evidence>
<dbReference type="Gene3D" id="3.90.700.10">
    <property type="entry name" value="Succinate dehydrogenase/fumarate reductase flavoprotein, catalytic domain"/>
    <property type="match status" value="1"/>
</dbReference>
<dbReference type="PRINTS" id="PR00411">
    <property type="entry name" value="PNDRDTASEI"/>
</dbReference>
<evidence type="ECO:0000256" key="8">
    <source>
        <dbReference type="ARBA" id="ARBA00022827"/>
    </source>
</evidence>
<keyword evidence="9" id="KW-0249">Electron transport</keyword>
<dbReference type="EC" id="1.3.5.1" evidence="4"/>
<evidence type="ECO:0000256" key="10">
    <source>
        <dbReference type="ARBA" id="ARBA00023002"/>
    </source>
</evidence>
<comment type="cofactor">
    <cofactor evidence="1">
        <name>FAD</name>
        <dbReference type="ChEBI" id="CHEBI:57692"/>
    </cofactor>
</comment>
<dbReference type="Proteomes" id="UP000626844">
    <property type="component" value="Unassembled WGS sequence"/>
</dbReference>
<dbReference type="FunFam" id="1.20.58.100:FF:000004">
    <property type="entry name" value="Succinate dehydrogenase flavoprotein subunit"/>
    <property type="match status" value="1"/>
</dbReference>
<keyword evidence="10" id="KW-0560">Oxidoreductase</keyword>
<comment type="subcellular location">
    <subcellularLocation>
        <location evidence="2">Cell membrane</location>
        <topology evidence="2">Peripheral membrane protein</topology>
        <orientation evidence="2">Cytoplasmic side</orientation>
    </subcellularLocation>
</comment>
<dbReference type="PRINTS" id="PR00368">
    <property type="entry name" value="FADPNR"/>
</dbReference>
<dbReference type="FunFam" id="3.90.700.10:FF:000004">
    <property type="entry name" value="Succinate dehydrogenase flavoprotein subunit"/>
    <property type="match status" value="1"/>
</dbReference>
<dbReference type="GO" id="GO:0033765">
    <property type="term" value="F:steroid dehydrogenase activity, acting on the CH-CH group of donors"/>
    <property type="evidence" value="ECO:0007669"/>
    <property type="project" value="UniProtKB-ARBA"/>
</dbReference>
<gene>
    <name evidence="17" type="primary">sdhA</name>
    <name evidence="17" type="ORF">IC621_13020</name>
</gene>
<evidence type="ECO:0000256" key="6">
    <source>
        <dbReference type="ARBA" id="ARBA00022475"/>
    </source>
</evidence>
<dbReference type="NCBIfam" id="TIGR01811">
    <property type="entry name" value="sdhA_Bsu"/>
    <property type="match status" value="1"/>
</dbReference>
<dbReference type="PANTHER" id="PTHR11632">
    <property type="entry name" value="SUCCINATE DEHYDROGENASE 2 FLAVOPROTEIN SUBUNIT"/>
    <property type="match status" value="1"/>
</dbReference>
<dbReference type="SUPFAM" id="SSF46977">
    <property type="entry name" value="Succinate dehydrogenase/fumarate reductase flavoprotein C-terminal domain"/>
    <property type="match status" value="1"/>
</dbReference>
<dbReference type="InterPro" id="IPR030664">
    <property type="entry name" value="SdhA/FrdA/AprA"/>
</dbReference>
<dbReference type="FunFam" id="3.50.50.60:FF:000009">
    <property type="entry name" value="Succinate dehydrogenase flavoprotein subunit"/>
    <property type="match status" value="1"/>
</dbReference>
<comment type="similarity">
    <text evidence="3">Belongs to the FAD-dependent oxidoreductase 2 family. FRD/SDH subfamily.</text>
</comment>
<keyword evidence="6" id="KW-1003">Cell membrane</keyword>
<feature type="active site" description="Proton acceptor" evidence="13">
    <location>
        <position position="285"/>
    </location>
</feature>
<evidence type="ECO:0000259" key="16">
    <source>
        <dbReference type="Pfam" id="PF02910"/>
    </source>
</evidence>
<dbReference type="PIRSF" id="PIRSF000171">
    <property type="entry name" value="SDHA_APRA_LASPO"/>
    <property type="match status" value="1"/>
</dbReference>
<keyword evidence="11" id="KW-0472">Membrane</keyword>
<organism evidence="17 18">
    <name type="scientific">Metabacillus arenae</name>
    <dbReference type="NCBI Taxonomy" id="2771434"/>
    <lineage>
        <taxon>Bacteria</taxon>
        <taxon>Bacillati</taxon>
        <taxon>Bacillota</taxon>
        <taxon>Bacilli</taxon>
        <taxon>Bacillales</taxon>
        <taxon>Bacillaceae</taxon>
        <taxon>Metabacillus</taxon>
    </lineage>
</organism>
<dbReference type="InterPro" id="IPR003953">
    <property type="entry name" value="FAD-dep_OxRdtase_2_FAD-bd"/>
</dbReference>
<dbReference type="EMBL" id="JACXAI010000016">
    <property type="protein sequence ID" value="MBD1381155.1"/>
    <property type="molecule type" value="Genomic_DNA"/>
</dbReference>
<dbReference type="Gene3D" id="1.20.58.100">
    <property type="entry name" value="Fumarate reductase/succinate dehydrogenase flavoprotein-like, C-terminal domain"/>
    <property type="match status" value="1"/>
</dbReference>
<feature type="domain" description="FAD-dependent oxidoreductase 2 FAD-binding" evidence="15">
    <location>
        <begin position="6"/>
        <end position="392"/>
    </location>
</feature>
<dbReference type="GO" id="GO:0009055">
    <property type="term" value="F:electron transfer activity"/>
    <property type="evidence" value="ECO:0007669"/>
    <property type="project" value="TreeGrafter"/>
</dbReference>
<dbReference type="AlphaFoldDB" id="A0A926RXX9"/>
<dbReference type="GO" id="GO:0008177">
    <property type="term" value="F:succinate dehydrogenase (quinone) activity"/>
    <property type="evidence" value="ECO:0007669"/>
    <property type="project" value="UniProtKB-EC"/>
</dbReference>
<keyword evidence="14" id="KW-0175">Coiled coil</keyword>
<dbReference type="InterPro" id="IPR037099">
    <property type="entry name" value="Fum_R/Succ_DH_flav-like_C_sf"/>
</dbReference>
<evidence type="ECO:0000256" key="7">
    <source>
        <dbReference type="ARBA" id="ARBA00022630"/>
    </source>
</evidence>
<dbReference type="InterPro" id="IPR036188">
    <property type="entry name" value="FAD/NAD-bd_sf"/>
</dbReference>
<keyword evidence="18" id="KW-1185">Reference proteome</keyword>
<dbReference type="GO" id="GO:0050660">
    <property type="term" value="F:flavin adenine dinucleotide binding"/>
    <property type="evidence" value="ECO:0007669"/>
    <property type="project" value="TreeGrafter"/>
</dbReference>
<comment type="caution">
    <text evidence="17">The sequence shown here is derived from an EMBL/GenBank/DDBJ whole genome shotgun (WGS) entry which is preliminary data.</text>
</comment>
<dbReference type="RefSeq" id="WP_191158755.1">
    <property type="nucleotide sequence ID" value="NZ_JACXAI010000016.1"/>
</dbReference>
<dbReference type="SUPFAM" id="SSF56425">
    <property type="entry name" value="Succinate dehydrogenase/fumarate reductase flavoprotein, catalytic domain"/>
    <property type="match status" value="1"/>
</dbReference>
<dbReference type="InterPro" id="IPR027477">
    <property type="entry name" value="Succ_DH/fumarate_Rdtase_cat_sf"/>
</dbReference>
<feature type="domain" description="Fumarate reductase/succinate dehydrogenase flavoprotein-like C-terminal" evidence="16">
    <location>
        <begin position="452"/>
        <end position="579"/>
    </location>
</feature>
<dbReference type="InterPro" id="IPR011280">
    <property type="entry name" value="Succ_DH/Fum_Rdt_flav_su"/>
</dbReference>
<sequence>MSNNRVIVVGGGLAGLMATIKAAEAGVQVDLFSLVPVKRSHSVCAQGGINGAVNTKGEGDSPWEHFDDTVYGGDFLANQPPVKAMTEAAPAIIHLLDRMGVMFNRTPEGLLDFRRFGGTQHHRTAFAGATTGQQLLYALDEQVRRYEVAGLVTKYEGWEFLGAVVDEDGVCRGITGQDLTSMEIKSFRGDAVIMATGGPGIIFGKSTNSVINTGSAASIVYQQGVSYANGEFIQIHPTAIPGDDKLRLMSESARGEGGRVWTYKDGKPWYFLEEKYPAYGNLVPRDIATREIFDVCVEQKLGINGENMVYLDLSHKDPKELDIKLGGIIEIYEKFMGDDPRKVPMKIFPAVHYSMGGLWVDYDQMTNIPGLFAAGECDYSMHGGNRLGANSLLSAIYGGMVAGPKAVHYINGLEKSAEDLSSALFDGYVKQEEEKWNDILSLNGTENAYVLHKELGEWMTDNVTVVRYNDKLLKTDEKIQELLERYNNININDTARWSNQGATFTRQLKNMLHLSRVITIGAYNRNESRGAHYKPEFPDRNDEDFLKTTMAAFAGEHEAPKFHYEEVDTSLIEPRKRDYSKKKGEK</sequence>
<keyword evidence="7" id="KW-0285">Flavoprotein</keyword>
<comment type="catalytic activity">
    <reaction evidence="12">
        <text>a quinone + succinate = fumarate + a quinol</text>
        <dbReference type="Rhea" id="RHEA:40523"/>
        <dbReference type="ChEBI" id="CHEBI:24646"/>
        <dbReference type="ChEBI" id="CHEBI:29806"/>
        <dbReference type="ChEBI" id="CHEBI:30031"/>
        <dbReference type="ChEBI" id="CHEBI:132124"/>
        <dbReference type="EC" id="1.3.5.1"/>
    </reaction>
</comment>
<keyword evidence="5" id="KW-0813">Transport</keyword>
<dbReference type="Pfam" id="PF00890">
    <property type="entry name" value="FAD_binding_2"/>
    <property type="match status" value="1"/>
</dbReference>
<evidence type="ECO:0000256" key="12">
    <source>
        <dbReference type="ARBA" id="ARBA00049220"/>
    </source>
</evidence>
<proteinExistence type="inferred from homology"/>
<evidence type="ECO:0000256" key="5">
    <source>
        <dbReference type="ARBA" id="ARBA00022448"/>
    </source>
</evidence>
<evidence type="ECO:0000256" key="2">
    <source>
        <dbReference type="ARBA" id="ARBA00004413"/>
    </source>
</evidence>